<proteinExistence type="predicted"/>
<evidence type="ECO:0000313" key="1">
    <source>
        <dbReference type="EMBL" id="MFL0299043.1"/>
    </source>
</evidence>
<gene>
    <name evidence="1" type="ORF">AAE961_09200</name>
</gene>
<comment type="caution">
    <text evidence="1">The sequence shown here is derived from an EMBL/GenBank/DDBJ whole genome shotgun (WGS) entry which is preliminary data.</text>
</comment>
<dbReference type="NCBIfam" id="NF006133">
    <property type="entry name" value="PRK08278.1"/>
    <property type="match status" value="1"/>
</dbReference>
<dbReference type="PANTHER" id="PTHR42808">
    <property type="entry name" value="HYDROXYSTEROID DEHYDROGENASE-LIKE PROTEIN 2"/>
    <property type="match status" value="1"/>
</dbReference>
<dbReference type="SUPFAM" id="SSF51735">
    <property type="entry name" value="NAD(P)-binding Rossmann-fold domains"/>
    <property type="match status" value="1"/>
</dbReference>
<protein>
    <submittedName>
        <fullName evidence="1">NAD(P)-dependent oxidoreductase</fullName>
    </submittedName>
</protein>
<reference evidence="1 2" key="1">
    <citation type="submission" date="2024-07" db="EMBL/GenBank/DDBJ databases">
        <authorList>
            <person name="Pitt A."/>
            <person name="Hahn M.W."/>
        </authorList>
    </citation>
    <scope>NUCLEOTIDE SEQUENCE [LARGE SCALE GENOMIC DNA]</scope>
    <source>
        <strain evidence="1 2">2-BAHN-186B</strain>
    </source>
</reference>
<sequence>MMHFKNKTVFITGGSRGIGLEIAKKLASEGANIVIAAKTSEPHPKLPGTIHTAAAEIEAAGGKALACMVDIRDENQVLAAVQLAVDTFGGIDILINNASAIQLTGTLSTEMKKYDLMNQVNTRGTYLCAQACLPHLLKSENPHVLTLSPPLNVEARWFENHVAYSIAKFGMSLCTLGMASEFKGKVAFNSLWPKTIIATAAIEFAVGNASMMQLGRKATIMADAASAILQKDAKTVSGNFYIDEDVLRAEGVTDFSEYRVNPNTPENQLLPDFFI</sequence>
<dbReference type="InterPro" id="IPR051935">
    <property type="entry name" value="HSDL2"/>
</dbReference>
<dbReference type="InterPro" id="IPR002347">
    <property type="entry name" value="SDR_fam"/>
</dbReference>
<dbReference type="PRINTS" id="PR00081">
    <property type="entry name" value="GDHRDH"/>
</dbReference>
<organism evidence="1 2">
    <name type="scientific">Aquirufa novilacunae</name>
    <dbReference type="NCBI Taxonomy" id="3139305"/>
    <lineage>
        <taxon>Bacteria</taxon>
        <taxon>Pseudomonadati</taxon>
        <taxon>Bacteroidota</taxon>
        <taxon>Cytophagia</taxon>
        <taxon>Cytophagales</taxon>
        <taxon>Flectobacillaceae</taxon>
        <taxon>Aquirufa</taxon>
    </lineage>
</organism>
<dbReference type="RefSeq" id="WP_406800787.1">
    <property type="nucleotide sequence ID" value="NZ_JBEWZF010000003.1"/>
</dbReference>
<name>A0ABW8U3K8_9BACT</name>
<dbReference type="Pfam" id="PF00106">
    <property type="entry name" value="adh_short"/>
    <property type="match status" value="1"/>
</dbReference>
<dbReference type="EMBL" id="JBEWZF010000003">
    <property type="protein sequence ID" value="MFL0299043.1"/>
    <property type="molecule type" value="Genomic_DNA"/>
</dbReference>
<dbReference type="Gene3D" id="3.40.50.720">
    <property type="entry name" value="NAD(P)-binding Rossmann-like Domain"/>
    <property type="match status" value="1"/>
</dbReference>
<dbReference type="PANTHER" id="PTHR42808:SF3">
    <property type="entry name" value="HYDROXYSTEROID DEHYDROGENASE-LIKE PROTEIN 2"/>
    <property type="match status" value="1"/>
</dbReference>
<dbReference type="InterPro" id="IPR036291">
    <property type="entry name" value="NAD(P)-bd_dom_sf"/>
</dbReference>
<accession>A0ABW8U3K8</accession>
<evidence type="ECO:0000313" key="2">
    <source>
        <dbReference type="Proteomes" id="UP001623553"/>
    </source>
</evidence>
<keyword evidence="2" id="KW-1185">Reference proteome</keyword>
<dbReference type="Proteomes" id="UP001623553">
    <property type="component" value="Unassembled WGS sequence"/>
</dbReference>